<feature type="compositionally biased region" description="Pro residues" evidence="1">
    <location>
        <begin position="45"/>
        <end position="56"/>
    </location>
</feature>
<keyword evidence="3" id="KW-1185">Reference proteome</keyword>
<dbReference type="Proteomes" id="UP000677913">
    <property type="component" value="Unassembled WGS sequence"/>
</dbReference>
<accession>A0A8J8BC35</accession>
<dbReference type="RefSeq" id="WP_211467668.1">
    <property type="nucleotide sequence ID" value="NZ_JAGSXH010000033.1"/>
</dbReference>
<name>A0A8J8BC35_9ACTN</name>
<evidence type="ECO:0000313" key="3">
    <source>
        <dbReference type="Proteomes" id="UP000677913"/>
    </source>
</evidence>
<evidence type="ECO:0000256" key="1">
    <source>
        <dbReference type="SAM" id="MobiDB-lite"/>
    </source>
</evidence>
<feature type="compositionally biased region" description="Low complexity" evidence="1">
    <location>
        <begin position="31"/>
        <end position="41"/>
    </location>
</feature>
<comment type="caution">
    <text evidence="2">The sequence shown here is derived from an EMBL/GenBank/DDBJ whole genome shotgun (WGS) entry which is preliminary data.</text>
</comment>
<dbReference type="EMBL" id="JAGSXH010000033">
    <property type="protein sequence ID" value="MBS2963713.1"/>
    <property type="molecule type" value="Genomic_DNA"/>
</dbReference>
<evidence type="ECO:0000313" key="2">
    <source>
        <dbReference type="EMBL" id="MBS2963713.1"/>
    </source>
</evidence>
<gene>
    <name evidence="2" type="ORF">KGA66_11685</name>
</gene>
<dbReference type="Pfam" id="PF21813">
    <property type="entry name" value="DUF6882"/>
    <property type="match status" value="1"/>
</dbReference>
<dbReference type="AlphaFoldDB" id="A0A8J8BC35"/>
<dbReference type="InterPro" id="IPR049249">
    <property type="entry name" value="DUF6882"/>
</dbReference>
<organism evidence="2 3">
    <name type="scientific">Actinocrinis puniceicyclus</name>
    <dbReference type="NCBI Taxonomy" id="977794"/>
    <lineage>
        <taxon>Bacteria</taxon>
        <taxon>Bacillati</taxon>
        <taxon>Actinomycetota</taxon>
        <taxon>Actinomycetes</taxon>
        <taxon>Catenulisporales</taxon>
        <taxon>Actinospicaceae</taxon>
        <taxon>Actinocrinis</taxon>
    </lineage>
</organism>
<sequence length="502" mass="52285">MSVAGGYSGAATGTGDTTRTTPQVYHDAVLASQQSADQASARGPAPLPPLVPPPIDPNLGSFPTPGGGPAVSQTVPRQDTETPPSGQPAGAPTFPVARVFDGVNPDGSLLINRQNLDPREIPALVAYLTRAAVALSAPGTTRDELVPGAPPNVPRVFHSDGTWIWPAAVGYYLSLHQLPPQPELLAHIRSRKYTLGPVHPEAAQAAAAQILATLNVQPVRAQGPVPPEPAPVRPTAAAVPTGNPSAALPSPAAAVTAPVAALPEFSARFNAAGNRHAAWVTEQLEAFLAFMPLGDWSVDHATRVYRQSGRQFPVDALGMLSSTGVWTWAWADPAAWGGNPEITEQARRLRALGEREGVAELTTPAFDLSGIADAPDSPQDAAEMLAWTSMGLLGARGYIGHSAEHSASPGGTGLGDARAYYVVCGSEVPNAEPRLSTVPRFVMEGAATFGEDDAECVLGYVEHYGWEWSRVPDGIVVAAEGIGSFTVEISAEGRLTGLSLHT</sequence>
<reference evidence="2" key="1">
    <citation type="submission" date="2021-04" db="EMBL/GenBank/DDBJ databases">
        <title>Genome based classification of Actinospica acidithermotolerans sp. nov., an actinobacterium isolated from an Indonesian hot spring.</title>
        <authorList>
            <person name="Kusuma A.B."/>
            <person name="Putra K.E."/>
            <person name="Nafisah S."/>
            <person name="Loh J."/>
            <person name="Nouioui I."/>
            <person name="Goodfellow M."/>
        </authorList>
    </citation>
    <scope>NUCLEOTIDE SEQUENCE</scope>
    <source>
        <strain evidence="2">DSM 45618</strain>
    </source>
</reference>
<proteinExistence type="predicted"/>
<feature type="region of interest" description="Disordered" evidence="1">
    <location>
        <begin position="1"/>
        <end position="93"/>
    </location>
</feature>
<protein>
    <submittedName>
        <fullName evidence="2">Uncharacterized protein</fullName>
    </submittedName>
</protein>
<feature type="compositionally biased region" description="Low complexity" evidence="1">
    <location>
        <begin position="9"/>
        <end position="21"/>
    </location>
</feature>
<feature type="compositionally biased region" description="Polar residues" evidence="1">
    <location>
        <begin position="71"/>
        <end position="84"/>
    </location>
</feature>